<dbReference type="SUPFAM" id="SSF52374">
    <property type="entry name" value="Nucleotidylyl transferase"/>
    <property type="match status" value="1"/>
</dbReference>
<name>A0A1G7K4M1_9FIRM</name>
<evidence type="ECO:0000259" key="4">
    <source>
        <dbReference type="PROSITE" id="PS51186"/>
    </source>
</evidence>
<keyword evidence="5" id="KW-0456">Lyase</keyword>
<accession>A0A1G7K4M1</accession>
<dbReference type="OrthoDB" id="9779753at2"/>
<evidence type="ECO:0000256" key="3">
    <source>
        <dbReference type="PIRNR" id="PIRNR005751"/>
    </source>
</evidence>
<dbReference type="InterPro" id="IPR014729">
    <property type="entry name" value="Rossmann-like_a/b/a_fold"/>
</dbReference>
<dbReference type="SUPFAM" id="SSF55729">
    <property type="entry name" value="Acyl-CoA N-acyltransferases (Nat)"/>
    <property type="match status" value="1"/>
</dbReference>
<dbReference type="InterPro" id="IPR005216">
    <property type="entry name" value="Citrate_lyase_ligase"/>
</dbReference>
<dbReference type="EMBL" id="FNBU01000007">
    <property type="protein sequence ID" value="SDF31984.1"/>
    <property type="molecule type" value="Genomic_DNA"/>
</dbReference>
<dbReference type="InterPro" id="IPR016181">
    <property type="entry name" value="Acyl_CoA_acyltransferase"/>
</dbReference>
<protein>
    <recommendedName>
        <fullName evidence="3">[Citrate [pro-3S]-lyase] ligase</fullName>
        <ecNumber evidence="3">6.2.1.22</ecNumber>
    </recommendedName>
</protein>
<feature type="domain" description="N-acetyltransferase" evidence="4">
    <location>
        <begin position="6"/>
        <end position="129"/>
    </location>
</feature>
<dbReference type="GO" id="GO:0016829">
    <property type="term" value="F:lyase activity"/>
    <property type="evidence" value="ECO:0007669"/>
    <property type="project" value="UniProtKB-KW"/>
</dbReference>
<dbReference type="InterPro" id="IPR000182">
    <property type="entry name" value="GNAT_dom"/>
</dbReference>
<dbReference type="Gene3D" id="3.40.50.620">
    <property type="entry name" value="HUPs"/>
    <property type="match status" value="1"/>
</dbReference>
<dbReference type="STRING" id="1123285.SAMN05660235_01170"/>
<dbReference type="NCBIfam" id="TIGR00124">
    <property type="entry name" value="cit_ly_ligase"/>
    <property type="match status" value="1"/>
</dbReference>
<dbReference type="GO" id="GO:0008771">
    <property type="term" value="F:[citrate (pro-3S)-lyase] ligase activity"/>
    <property type="evidence" value="ECO:0007669"/>
    <property type="project" value="UniProtKB-EC"/>
</dbReference>
<dbReference type="EC" id="6.2.1.22" evidence="3"/>
<comment type="function">
    <text evidence="3">Acetylation of prosthetic group (2-(5''-phosphoribosyl)-3'-dephosphocoenzyme-A) of the gamma subunit of citrate lyase.</text>
</comment>
<dbReference type="GO" id="GO:0016747">
    <property type="term" value="F:acyltransferase activity, transferring groups other than amino-acyl groups"/>
    <property type="evidence" value="ECO:0007669"/>
    <property type="project" value="InterPro"/>
</dbReference>
<organism evidence="5 6">
    <name type="scientific">Sporolituus thermophilus DSM 23256</name>
    <dbReference type="NCBI Taxonomy" id="1123285"/>
    <lineage>
        <taxon>Bacteria</taxon>
        <taxon>Bacillati</taxon>
        <taxon>Bacillota</taxon>
        <taxon>Negativicutes</taxon>
        <taxon>Selenomonadales</taxon>
        <taxon>Sporomusaceae</taxon>
        <taxon>Sporolituus</taxon>
    </lineage>
</organism>
<keyword evidence="3 5" id="KW-0436">Ligase</keyword>
<dbReference type="PROSITE" id="PS51186">
    <property type="entry name" value="GNAT"/>
    <property type="match status" value="1"/>
</dbReference>
<dbReference type="PANTHER" id="PTHR40599">
    <property type="entry name" value="[CITRATE [PRO-3S]-LYASE] LIGASE"/>
    <property type="match status" value="1"/>
</dbReference>
<keyword evidence="1 3" id="KW-0547">Nucleotide-binding</keyword>
<reference evidence="6" key="1">
    <citation type="submission" date="2016-10" db="EMBL/GenBank/DDBJ databases">
        <authorList>
            <person name="Varghese N."/>
            <person name="Submissions S."/>
        </authorList>
    </citation>
    <scope>NUCLEOTIDE SEQUENCE [LARGE SCALE GENOMIC DNA]</scope>
    <source>
        <strain evidence="6">DSM 23256</strain>
    </source>
</reference>
<dbReference type="Pfam" id="PF08218">
    <property type="entry name" value="Citrate_ly_lig"/>
    <property type="match status" value="1"/>
</dbReference>
<dbReference type="InterPro" id="IPR013166">
    <property type="entry name" value="Citrate_lyase_ligase_C"/>
</dbReference>
<dbReference type="PIRSF" id="PIRSF005751">
    <property type="entry name" value="Acet_citr_lig"/>
    <property type="match status" value="1"/>
</dbReference>
<evidence type="ECO:0000313" key="6">
    <source>
        <dbReference type="Proteomes" id="UP000243333"/>
    </source>
</evidence>
<evidence type="ECO:0000256" key="1">
    <source>
        <dbReference type="ARBA" id="ARBA00022741"/>
    </source>
</evidence>
<sequence length="349" mass="38643">MLWADAELRVVNLANLREVAEVRDFLARFDLTFDETVEYTVGLYRQDRLVATGSLAGEVLRNFAVDEALQGEGLAATVVSHLMQEAARRGRFHYFVFTRPNKAHLFASLGFKEIARAEPYAALLEAGIGSIDGYCRELAQAAAALPAGPRAALVVNCNPFTLGHKAVITKAARENAAVVVLVVSEDRSLFPFDVRLRLVREGLADYHNILVLPGGKYIVSAATFPGYFTRGEETVAAQTRLDATVFARYIAPALGVTVRYVGDEPYCPVTRAYNEAMAEILPLYGIDLKIMSRITADGEIVSASRVRELIRRDNWDEIRKLVPETTYRYLLSPEAAPVIARIRSSHSRH</sequence>
<keyword evidence="6" id="KW-1185">Reference proteome</keyword>
<dbReference type="PANTHER" id="PTHR40599:SF1">
    <property type="entry name" value="[CITRATE [PRO-3S]-LYASE] LIGASE"/>
    <property type="match status" value="1"/>
</dbReference>
<dbReference type="SMART" id="SM00764">
    <property type="entry name" value="Citrate_ly_lig"/>
    <property type="match status" value="1"/>
</dbReference>
<dbReference type="AlphaFoldDB" id="A0A1G7K4M1"/>
<dbReference type="Proteomes" id="UP000243333">
    <property type="component" value="Unassembled WGS sequence"/>
</dbReference>
<gene>
    <name evidence="5" type="ORF">SAMN05660235_01170</name>
</gene>
<evidence type="ECO:0000313" key="5">
    <source>
        <dbReference type="EMBL" id="SDF31984.1"/>
    </source>
</evidence>
<keyword evidence="2 3" id="KW-0067">ATP-binding</keyword>
<dbReference type="RefSeq" id="WP_093688993.1">
    <property type="nucleotide sequence ID" value="NZ_FNBU01000007.1"/>
</dbReference>
<comment type="catalytic activity">
    <reaction evidence="3">
        <text>holo-[citrate lyase ACP] + acetate + ATP = acetyl-[citrate lyase ACP] + AMP + diphosphate</text>
        <dbReference type="Rhea" id="RHEA:23788"/>
        <dbReference type="Rhea" id="RHEA-COMP:10158"/>
        <dbReference type="Rhea" id="RHEA-COMP:13710"/>
        <dbReference type="ChEBI" id="CHEBI:30089"/>
        <dbReference type="ChEBI" id="CHEBI:30616"/>
        <dbReference type="ChEBI" id="CHEBI:33019"/>
        <dbReference type="ChEBI" id="CHEBI:82683"/>
        <dbReference type="ChEBI" id="CHEBI:137976"/>
        <dbReference type="ChEBI" id="CHEBI:456215"/>
        <dbReference type="EC" id="6.2.1.22"/>
    </reaction>
</comment>
<evidence type="ECO:0000256" key="2">
    <source>
        <dbReference type="ARBA" id="ARBA00022840"/>
    </source>
</evidence>
<dbReference type="Gene3D" id="3.40.630.30">
    <property type="match status" value="1"/>
</dbReference>
<dbReference type="GO" id="GO:0005524">
    <property type="term" value="F:ATP binding"/>
    <property type="evidence" value="ECO:0007669"/>
    <property type="project" value="UniProtKB-UniRule"/>
</dbReference>
<proteinExistence type="predicted"/>